<dbReference type="Proteomes" id="UP001249851">
    <property type="component" value="Unassembled WGS sequence"/>
</dbReference>
<feature type="domain" description="Alpha-carbonic anhydrase" evidence="10">
    <location>
        <begin position="328"/>
        <end position="557"/>
    </location>
</feature>
<evidence type="ECO:0000256" key="3">
    <source>
        <dbReference type="ARBA" id="ARBA00012925"/>
    </source>
</evidence>
<feature type="signal peptide" evidence="9">
    <location>
        <begin position="1"/>
        <end position="20"/>
    </location>
</feature>
<sequence>MNKFLVAVLLCISCASFSIAQWSYNPNAVDGPQNWKEDCSTGKRQSPIDIETAKTVMDKELGTFTLVNYNKTLNKTFRATNNGHALEMGFPGRAYNVSGGGLNGVYTTVQFHFHWGANNTVGSEHIVNGKEYAAELHFVSFNTKYANLGEAVDKPDGLAVLGLLIEVGEHNNSAFSFLEVANKLVEPFSIVNDVPAFTFEHLLPDDKTKFFRYNGSLTTPTCLESVTWTVFNDHVFISQYQMNLLRRLKKNGTLAEFGNYRPVQPLNNRIVKSSFPVSEDHTSPSPSPCSVTKTVTVTVTETDHGEMDRSVLIVLLCLGSISSAFAGHTWSHDQTAKDGPSHWPGVCQTGEKQSPIDIRGATQDKALGAFTLTNYDSKINDNFTVFNDGHGFKVTFPAKFYNVTKGGLPGDFTTAQFHIHWGKVDERGSEHTIDKKEYAAELHFVSYNIRYGGIRNSLEHEDGLAVLGVLIEVGGSDNPAFSFLDSASRLTSPKSNVTIEPFLFDPILPGDKTKYFRYSGSLTTPPCSEAVTWTVFKDPVKISDRQVIPDYHWVTVK</sequence>
<evidence type="ECO:0000256" key="6">
    <source>
        <dbReference type="ARBA" id="ARBA00023180"/>
    </source>
</evidence>
<evidence type="ECO:0000256" key="8">
    <source>
        <dbReference type="ARBA" id="ARBA00048348"/>
    </source>
</evidence>
<evidence type="ECO:0000256" key="7">
    <source>
        <dbReference type="ARBA" id="ARBA00023239"/>
    </source>
</evidence>
<dbReference type="EC" id="4.2.1.1" evidence="3 9"/>
<dbReference type="SMART" id="SM01057">
    <property type="entry name" value="Carb_anhydrase"/>
    <property type="match status" value="2"/>
</dbReference>
<accession>A0AAD9R861</accession>
<dbReference type="InterPro" id="IPR018338">
    <property type="entry name" value="Carbonic_anhydrase_a-class_CS"/>
</dbReference>
<feature type="chain" id="PRO_5041778842" description="Carbonic anhydrase" evidence="9">
    <location>
        <begin position="21"/>
        <end position="557"/>
    </location>
</feature>
<dbReference type="PROSITE" id="PS00162">
    <property type="entry name" value="ALPHA_CA_1"/>
    <property type="match status" value="2"/>
</dbReference>
<reference evidence="11" key="2">
    <citation type="journal article" date="2023" name="Science">
        <title>Genomic signatures of disease resistance in endangered staghorn corals.</title>
        <authorList>
            <person name="Vollmer S.V."/>
            <person name="Selwyn J.D."/>
            <person name="Despard B.A."/>
            <person name="Roesel C.L."/>
        </authorList>
    </citation>
    <scope>NUCLEOTIDE SEQUENCE</scope>
    <source>
        <strain evidence="11">K2</strain>
    </source>
</reference>
<keyword evidence="5 9" id="KW-0862">Zinc</keyword>
<dbReference type="InterPro" id="IPR036398">
    <property type="entry name" value="CA_dom_sf"/>
</dbReference>
<evidence type="ECO:0000256" key="9">
    <source>
        <dbReference type="RuleBase" id="RU367011"/>
    </source>
</evidence>
<evidence type="ECO:0000313" key="12">
    <source>
        <dbReference type="Proteomes" id="UP001249851"/>
    </source>
</evidence>
<dbReference type="GO" id="GO:0004089">
    <property type="term" value="F:carbonate dehydratase activity"/>
    <property type="evidence" value="ECO:0007669"/>
    <property type="project" value="UniProtKB-UniRule"/>
</dbReference>
<evidence type="ECO:0000313" key="11">
    <source>
        <dbReference type="EMBL" id="KAK2574613.1"/>
    </source>
</evidence>
<evidence type="ECO:0000256" key="1">
    <source>
        <dbReference type="ARBA" id="ARBA00002904"/>
    </source>
</evidence>
<proteinExistence type="inferred from homology"/>
<keyword evidence="9" id="KW-0732">Signal</keyword>
<dbReference type="EMBL" id="JARQWQ010000001">
    <property type="protein sequence ID" value="KAK2574613.1"/>
    <property type="molecule type" value="Genomic_DNA"/>
</dbReference>
<keyword evidence="6" id="KW-0325">Glycoprotein</keyword>
<dbReference type="CDD" id="cd00326">
    <property type="entry name" value="alpha_CA"/>
    <property type="match status" value="1"/>
</dbReference>
<dbReference type="InterPro" id="IPR001148">
    <property type="entry name" value="CA_dom"/>
</dbReference>
<comment type="similarity">
    <text evidence="2 9">Belongs to the alpha-carbonic anhydrase family.</text>
</comment>
<keyword evidence="12" id="KW-1185">Reference proteome</keyword>
<dbReference type="GO" id="GO:0008270">
    <property type="term" value="F:zinc ion binding"/>
    <property type="evidence" value="ECO:0007669"/>
    <property type="project" value="UniProtKB-UniRule"/>
</dbReference>
<dbReference type="Gene3D" id="3.10.200.10">
    <property type="entry name" value="Alpha carbonic anhydrase"/>
    <property type="match status" value="2"/>
</dbReference>
<dbReference type="InterPro" id="IPR023561">
    <property type="entry name" value="Carbonic_anhydrase_a-class"/>
</dbReference>
<evidence type="ECO:0000259" key="10">
    <source>
        <dbReference type="PROSITE" id="PS51144"/>
    </source>
</evidence>
<dbReference type="SUPFAM" id="SSF51069">
    <property type="entry name" value="Carbonic anhydrase"/>
    <property type="match status" value="2"/>
</dbReference>
<dbReference type="FunFam" id="3.10.200.10:FF:000003">
    <property type="entry name" value="Carbonic anhydrase 12"/>
    <property type="match status" value="1"/>
</dbReference>
<comment type="function">
    <text evidence="1 9">Reversible hydration of carbon dioxide.</text>
</comment>
<protein>
    <recommendedName>
        <fullName evidence="3 9">Carbonic anhydrase</fullName>
        <ecNumber evidence="3 9">4.2.1.1</ecNumber>
    </recommendedName>
</protein>
<keyword evidence="4 9" id="KW-0479">Metal-binding</keyword>
<dbReference type="PROSITE" id="PS51144">
    <property type="entry name" value="ALPHA_CA_2"/>
    <property type="match status" value="2"/>
</dbReference>
<comment type="catalytic activity">
    <reaction evidence="8 9">
        <text>hydrogencarbonate + H(+) = CO2 + H2O</text>
        <dbReference type="Rhea" id="RHEA:10748"/>
        <dbReference type="ChEBI" id="CHEBI:15377"/>
        <dbReference type="ChEBI" id="CHEBI:15378"/>
        <dbReference type="ChEBI" id="CHEBI:16526"/>
        <dbReference type="ChEBI" id="CHEBI:17544"/>
        <dbReference type="EC" id="4.2.1.1"/>
    </reaction>
</comment>
<dbReference type="PANTHER" id="PTHR18952:SF265">
    <property type="entry name" value="CARBONIC ANHYDRASE"/>
    <property type="match status" value="1"/>
</dbReference>
<comment type="caution">
    <text evidence="11">The sequence shown here is derived from an EMBL/GenBank/DDBJ whole genome shotgun (WGS) entry which is preliminary data.</text>
</comment>
<organism evidence="11 12">
    <name type="scientific">Acropora cervicornis</name>
    <name type="common">Staghorn coral</name>
    <dbReference type="NCBI Taxonomy" id="6130"/>
    <lineage>
        <taxon>Eukaryota</taxon>
        <taxon>Metazoa</taxon>
        <taxon>Cnidaria</taxon>
        <taxon>Anthozoa</taxon>
        <taxon>Hexacorallia</taxon>
        <taxon>Scleractinia</taxon>
        <taxon>Astrocoeniina</taxon>
        <taxon>Acroporidae</taxon>
        <taxon>Acropora</taxon>
    </lineage>
</organism>
<dbReference type="Pfam" id="PF00194">
    <property type="entry name" value="Carb_anhydrase"/>
    <property type="match status" value="2"/>
</dbReference>
<gene>
    <name evidence="11" type="ORF">P5673_000804</name>
</gene>
<feature type="domain" description="Alpha-carbonic anhydrase" evidence="10">
    <location>
        <begin position="20"/>
        <end position="275"/>
    </location>
</feature>
<dbReference type="AlphaFoldDB" id="A0AAD9R861"/>
<reference evidence="11" key="1">
    <citation type="journal article" date="2023" name="G3 (Bethesda)">
        <title>Whole genome assembly and annotation of the endangered Caribbean coral Acropora cervicornis.</title>
        <authorList>
            <person name="Selwyn J.D."/>
            <person name="Vollmer S.V."/>
        </authorList>
    </citation>
    <scope>NUCLEOTIDE SEQUENCE</scope>
    <source>
        <strain evidence="11">K2</strain>
    </source>
</reference>
<name>A0AAD9R861_ACRCE</name>
<keyword evidence="7 9" id="KW-0456">Lyase</keyword>
<evidence type="ECO:0000256" key="2">
    <source>
        <dbReference type="ARBA" id="ARBA00010718"/>
    </source>
</evidence>
<evidence type="ECO:0000256" key="5">
    <source>
        <dbReference type="ARBA" id="ARBA00022833"/>
    </source>
</evidence>
<dbReference type="PANTHER" id="PTHR18952">
    <property type="entry name" value="CARBONIC ANHYDRASE"/>
    <property type="match status" value="1"/>
</dbReference>
<dbReference type="GO" id="GO:0005886">
    <property type="term" value="C:plasma membrane"/>
    <property type="evidence" value="ECO:0007669"/>
    <property type="project" value="TreeGrafter"/>
</dbReference>
<evidence type="ECO:0000256" key="4">
    <source>
        <dbReference type="ARBA" id="ARBA00022723"/>
    </source>
</evidence>
<comment type="cofactor">
    <cofactor evidence="9">
        <name>Zn(2+)</name>
        <dbReference type="ChEBI" id="CHEBI:29105"/>
    </cofactor>
</comment>